<evidence type="ECO:0000313" key="1">
    <source>
        <dbReference type="EMBL" id="CAK9330250.1"/>
    </source>
</evidence>
<sequence>MTKKRKKAKTEQNSFQFWLEEFSFFSFLISIFLNISVAVPPYTVAVSPPENSAQSAGHVAFIHKSESFLFKSFCLDLRLRYPLALKDESSEPPQPPPFLPDTYSNFVGFVHTCASHPTRSFSCGVRIPIPGAVGI</sequence>
<dbReference type="EMBL" id="OZ021743">
    <property type="protein sequence ID" value="CAK9330250.1"/>
    <property type="molecule type" value="Genomic_DNA"/>
</dbReference>
<keyword evidence="2" id="KW-1185">Reference proteome</keyword>
<organism evidence="1 2">
    <name type="scientific">Citrullus colocynthis</name>
    <name type="common">colocynth</name>
    <dbReference type="NCBI Taxonomy" id="252529"/>
    <lineage>
        <taxon>Eukaryota</taxon>
        <taxon>Viridiplantae</taxon>
        <taxon>Streptophyta</taxon>
        <taxon>Embryophyta</taxon>
        <taxon>Tracheophyta</taxon>
        <taxon>Spermatophyta</taxon>
        <taxon>Magnoliopsida</taxon>
        <taxon>eudicotyledons</taxon>
        <taxon>Gunneridae</taxon>
        <taxon>Pentapetalae</taxon>
        <taxon>rosids</taxon>
        <taxon>fabids</taxon>
        <taxon>Cucurbitales</taxon>
        <taxon>Cucurbitaceae</taxon>
        <taxon>Benincaseae</taxon>
        <taxon>Citrullus</taxon>
    </lineage>
</organism>
<name>A0ABP0ZEQ6_9ROSI</name>
<dbReference type="Proteomes" id="UP001642487">
    <property type="component" value="Chromosome 9"/>
</dbReference>
<gene>
    <name evidence="1" type="ORF">CITCOLO1_LOCUS22738</name>
</gene>
<protein>
    <submittedName>
        <fullName evidence="1">Uncharacterized protein</fullName>
    </submittedName>
</protein>
<proteinExistence type="predicted"/>
<reference evidence="1 2" key="1">
    <citation type="submission" date="2024-03" db="EMBL/GenBank/DDBJ databases">
        <authorList>
            <person name="Gkanogiannis A."/>
            <person name="Becerra Lopez-Lavalle L."/>
        </authorList>
    </citation>
    <scope>NUCLEOTIDE SEQUENCE [LARGE SCALE GENOMIC DNA]</scope>
</reference>
<accession>A0ABP0ZEQ6</accession>
<evidence type="ECO:0000313" key="2">
    <source>
        <dbReference type="Proteomes" id="UP001642487"/>
    </source>
</evidence>